<protein>
    <submittedName>
        <fullName evidence="1">Uncharacterized protein</fullName>
    </submittedName>
</protein>
<organism evidence="1 2">
    <name type="scientific">Streptomyces globosus</name>
    <dbReference type="NCBI Taxonomy" id="68209"/>
    <lineage>
        <taxon>Bacteria</taxon>
        <taxon>Bacillati</taxon>
        <taxon>Actinomycetota</taxon>
        <taxon>Actinomycetes</taxon>
        <taxon>Kitasatosporales</taxon>
        <taxon>Streptomycetaceae</taxon>
        <taxon>Streptomyces</taxon>
    </lineage>
</organism>
<keyword evidence="2" id="KW-1185">Reference proteome</keyword>
<gene>
    <name evidence="1" type="ORF">C0216_09010</name>
</gene>
<dbReference type="KEGG" id="sgz:C0216_09010"/>
<dbReference type="OrthoDB" id="4260134at2"/>
<name>A0A344TY64_9ACTN</name>
<proteinExistence type="predicted"/>
<sequence length="69" mass="7249">MLTQGTVCADMPLPAFSDLTIEQARGKACVACGKLLGLGRIYRGPILGYDGPMLLDVDVWSCPPPAAGR</sequence>
<dbReference type="Proteomes" id="UP000252004">
    <property type="component" value="Chromosome"/>
</dbReference>
<dbReference type="EMBL" id="CP030862">
    <property type="protein sequence ID" value="AXE23585.1"/>
    <property type="molecule type" value="Genomic_DNA"/>
</dbReference>
<dbReference type="AlphaFoldDB" id="A0A344TY64"/>
<accession>A0A344TY64</accession>
<evidence type="ECO:0000313" key="1">
    <source>
        <dbReference type="EMBL" id="AXE23585.1"/>
    </source>
</evidence>
<evidence type="ECO:0000313" key="2">
    <source>
        <dbReference type="Proteomes" id="UP000252004"/>
    </source>
</evidence>
<reference evidence="1 2" key="1">
    <citation type="submission" date="2018-01" db="EMBL/GenBank/DDBJ databases">
        <title>Draft genome Sequence of streptomyces globosus LZH-48.</title>
        <authorList>
            <person name="Ran K."/>
            <person name="Li Z."/>
            <person name="Wei S."/>
            <person name="Dong R."/>
        </authorList>
    </citation>
    <scope>NUCLEOTIDE SEQUENCE [LARGE SCALE GENOMIC DNA]</scope>
    <source>
        <strain evidence="1 2">LZH-48</strain>
    </source>
</reference>